<organism evidence="2 3">
    <name type="scientific">Simkania negevensis (strain ATCC VR-1471 / DSM 27360 / Z)</name>
    <dbReference type="NCBI Taxonomy" id="331113"/>
    <lineage>
        <taxon>Bacteria</taxon>
        <taxon>Pseudomonadati</taxon>
        <taxon>Chlamydiota</taxon>
        <taxon>Chlamydiia</taxon>
        <taxon>Parachlamydiales</taxon>
        <taxon>Simkaniaceae</taxon>
        <taxon>Simkania</taxon>
    </lineage>
</organism>
<evidence type="ECO:0000256" key="1">
    <source>
        <dbReference type="SAM" id="MobiDB-lite"/>
    </source>
</evidence>
<keyword evidence="3" id="KW-1185">Reference proteome</keyword>
<dbReference type="Proteomes" id="UP000000496">
    <property type="component" value="Chromosome gsn.131"/>
</dbReference>
<feature type="region of interest" description="Disordered" evidence="1">
    <location>
        <begin position="1"/>
        <end position="29"/>
    </location>
</feature>
<name>F8L8M4_SIMNZ</name>
<accession>F8L8M4</accession>
<reference key="1">
    <citation type="journal article" date="2011" name="Mol. Biol. Evol.">
        <title>Unity in variety -- the pan-genome of the Chlamydiae.</title>
        <authorList>
            <person name="Collingro A."/>
            <person name="Tischler P."/>
            <person name="Weinmaier T."/>
            <person name="Penz T."/>
            <person name="Heinz E."/>
            <person name="Brunham R.C."/>
            <person name="Read T.D."/>
            <person name="Bavoil P.M."/>
            <person name="Sachse K."/>
            <person name="Kahane S."/>
            <person name="Friedman M.G."/>
            <person name="Rattei T."/>
            <person name="Myers G.S.A."/>
            <person name="Horn M."/>
        </authorList>
    </citation>
    <scope>NUCLEOTIDE SEQUENCE</scope>
    <source>
        <strain>Z</strain>
    </source>
</reference>
<feature type="compositionally biased region" description="Basic and acidic residues" evidence="1">
    <location>
        <begin position="1"/>
        <end position="10"/>
    </location>
</feature>
<gene>
    <name evidence="2" type="ordered locus">SNE_A12870</name>
</gene>
<dbReference type="EMBL" id="FR872582">
    <property type="protein sequence ID" value="CCB89164.1"/>
    <property type="molecule type" value="Genomic_DNA"/>
</dbReference>
<proteinExistence type="predicted"/>
<sequence length="29" mass="3450">MKQKYTENLKKSNFKKRFSQSKRKASGNS</sequence>
<dbReference type="AlphaFoldDB" id="F8L8M4"/>
<evidence type="ECO:0000313" key="3">
    <source>
        <dbReference type="Proteomes" id="UP000000496"/>
    </source>
</evidence>
<reference evidence="2 3" key="2">
    <citation type="journal article" date="2011" name="Mol. Biol. Evol.">
        <title>Unity in variety--the pan-genome of the Chlamydiae.</title>
        <authorList>
            <person name="Collingro A."/>
            <person name="Tischler P."/>
            <person name="Weinmaier T."/>
            <person name="Penz T."/>
            <person name="Heinz E."/>
            <person name="Brunham R.C."/>
            <person name="Read T.D."/>
            <person name="Bavoil P.M."/>
            <person name="Sachse K."/>
            <person name="Kahane S."/>
            <person name="Friedman M.G."/>
            <person name="Rattei T."/>
            <person name="Myers G.S."/>
            <person name="Horn M."/>
        </authorList>
    </citation>
    <scope>NUCLEOTIDE SEQUENCE [LARGE SCALE GENOMIC DNA]</scope>
    <source>
        <strain evidence="3">ATCC VR-1471 / Z</strain>
    </source>
</reference>
<dbReference type="HOGENOM" id="CLU_3410201_0_0_0"/>
<protein>
    <submittedName>
        <fullName evidence="2">Uncharacterized protein</fullName>
    </submittedName>
</protein>
<feature type="compositionally biased region" description="Basic residues" evidence="1">
    <location>
        <begin position="12"/>
        <end position="29"/>
    </location>
</feature>
<dbReference type="KEGG" id="sng:SNE_A12870"/>
<evidence type="ECO:0000313" key="2">
    <source>
        <dbReference type="EMBL" id="CCB89164.1"/>
    </source>
</evidence>